<dbReference type="Gene3D" id="3.90.190.10">
    <property type="entry name" value="Protein tyrosine phosphatase superfamily"/>
    <property type="match status" value="1"/>
</dbReference>
<dbReference type="Pfam" id="PF13350">
    <property type="entry name" value="Y_phosphatase3"/>
    <property type="match status" value="1"/>
</dbReference>
<dbReference type="AlphaFoldDB" id="A0A365UDH6"/>
<organism evidence="2 3">
    <name type="scientific">Rhodosalinus halophilus</name>
    <dbReference type="NCBI Taxonomy" id="2259333"/>
    <lineage>
        <taxon>Bacteria</taxon>
        <taxon>Pseudomonadati</taxon>
        <taxon>Pseudomonadota</taxon>
        <taxon>Alphaproteobacteria</taxon>
        <taxon>Rhodobacterales</taxon>
        <taxon>Paracoccaceae</taxon>
        <taxon>Rhodosalinus</taxon>
    </lineage>
</organism>
<dbReference type="PANTHER" id="PTHR31126">
    <property type="entry name" value="TYROSINE-PROTEIN PHOSPHATASE"/>
    <property type="match status" value="1"/>
</dbReference>
<reference evidence="2 3" key="1">
    <citation type="submission" date="2018-07" db="EMBL/GenBank/DDBJ databases">
        <title>Rhodosalinus sp. strain E84T genomic sequence and assembly.</title>
        <authorList>
            <person name="Liu Z.-W."/>
            <person name="Lu D.-C."/>
        </authorList>
    </citation>
    <scope>NUCLEOTIDE SEQUENCE [LARGE SCALE GENOMIC DNA]</scope>
    <source>
        <strain evidence="2 3">E84</strain>
    </source>
</reference>
<dbReference type="InterPro" id="IPR026893">
    <property type="entry name" value="Tyr/Ser_Pase_IphP-type"/>
</dbReference>
<evidence type="ECO:0000313" key="3">
    <source>
        <dbReference type="Proteomes" id="UP000253370"/>
    </source>
</evidence>
<comment type="caution">
    <text evidence="2">The sequence shown here is derived from an EMBL/GenBank/DDBJ whole genome shotgun (WGS) entry which is preliminary data.</text>
</comment>
<dbReference type="PANTHER" id="PTHR31126:SF1">
    <property type="entry name" value="TYROSINE SPECIFIC PROTEIN PHOSPHATASES DOMAIN-CONTAINING PROTEIN"/>
    <property type="match status" value="1"/>
</dbReference>
<dbReference type="Proteomes" id="UP000253370">
    <property type="component" value="Unassembled WGS sequence"/>
</dbReference>
<gene>
    <name evidence="2" type="ORF">DRV85_04220</name>
</gene>
<keyword evidence="3" id="KW-1185">Reference proteome</keyword>
<dbReference type="SUPFAM" id="SSF52799">
    <property type="entry name" value="(Phosphotyrosine protein) phosphatases II"/>
    <property type="match status" value="1"/>
</dbReference>
<dbReference type="PROSITE" id="PS00383">
    <property type="entry name" value="TYR_PHOSPHATASE_1"/>
    <property type="match status" value="1"/>
</dbReference>
<dbReference type="InterPro" id="IPR029021">
    <property type="entry name" value="Prot-tyrosine_phosphatase-like"/>
</dbReference>
<proteinExistence type="inferred from homology"/>
<evidence type="ECO:0000313" key="2">
    <source>
        <dbReference type="EMBL" id="RBI86644.1"/>
    </source>
</evidence>
<dbReference type="EMBL" id="QNTQ01000004">
    <property type="protein sequence ID" value="RBI86644.1"/>
    <property type="molecule type" value="Genomic_DNA"/>
</dbReference>
<comment type="similarity">
    <text evidence="1">Belongs to the protein-tyrosine phosphatase family.</text>
</comment>
<protein>
    <submittedName>
        <fullName evidence="2">Protein-tyrosine-phosphatase</fullName>
    </submittedName>
</protein>
<dbReference type="InterPro" id="IPR016130">
    <property type="entry name" value="Tyr_Pase_AS"/>
</dbReference>
<evidence type="ECO:0000256" key="1">
    <source>
        <dbReference type="ARBA" id="ARBA00009580"/>
    </source>
</evidence>
<accession>A0A365UDH6</accession>
<sequence>MPGRPGRSPSPPADAPSSTLRSVRASVNIFAAQDCQTKWRGICCRLCDPGEASRMTVRRLPFDGAVNLRDLGGYPLPSGGETAWRRVYRADSLAELTDADLGRLEALGLFGLVDFRLPEERAKKPDRLPEAHGLKLVLAGFLPRGTQDMLRAVAEGRLPPEEIRAEVLRHYRLFPQEHLPDYAAMFRLLIEADGRPALIHCTSGKDRTGFGAALLLRAAGVSEDAIAEDYALTNTYRRDIRFMFGPDVSPEALDMLTSAHPEYIRTALEELERQHPEPDSWLEAMGLDAAERRAARRLLSPEP</sequence>
<dbReference type="GO" id="GO:0004721">
    <property type="term" value="F:phosphoprotein phosphatase activity"/>
    <property type="evidence" value="ECO:0007669"/>
    <property type="project" value="InterPro"/>
</dbReference>
<name>A0A365UDH6_9RHOB</name>